<reference evidence="2 3" key="1">
    <citation type="submission" date="2018-08" db="EMBL/GenBank/DDBJ databases">
        <title>A genome reference for cultivated species of the human gut microbiota.</title>
        <authorList>
            <person name="Zou Y."/>
            <person name="Xue W."/>
            <person name="Luo G."/>
        </authorList>
    </citation>
    <scope>NUCLEOTIDE SEQUENCE [LARGE SCALE GENOMIC DNA]</scope>
    <source>
        <strain evidence="2 3">AF14-42</strain>
    </source>
</reference>
<accession>A0A412XGP7</accession>
<dbReference type="Proteomes" id="UP000285343">
    <property type="component" value="Unassembled WGS sequence"/>
</dbReference>
<dbReference type="EMBL" id="QRZC01000009">
    <property type="protein sequence ID" value="RGV42572.1"/>
    <property type="molecule type" value="Genomic_DNA"/>
</dbReference>
<protein>
    <recommendedName>
        <fullName evidence="1">Tail spike domain-containing protein</fullName>
    </recommendedName>
</protein>
<evidence type="ECO:0000313" key="2">
    <source>
        <dbReference type="EMBL" id="RGV42572.1"/>
    </source>
</evidence>
<organism evidence="2 3">
    <name type="scientific">Bacteroides uniformis</name>
    <dbReference type="NCBI Taxonomy" id="820"/>
    <lineage>
        <taxon>Bacteria</taxon>
        <taxon>Pseudomonadati</taxon>
        <taxon>Bacteroidota</taxon>
        <taxon>Bacteroidia</taxon>
        <taxon>Bacteroidales</taxon>
        <taxon>Bacteroidaceae</taxon>
        <taxon>Bacteroides</taxon>
    </lineage>
</organism>
<feature type="domain" description="Tail spike" evidence="1">
    <location>
        <begin position="137"/>
        <end position="473"/>
    </location>
</feature>
<dbReference type="Pfam" id="PF06605">
    <property type="entry name" value="Prophage_tail"/>
    <property type="match status" value="1"/>
</dbReference>
<sequence>MEQIIIIRRDGSRVPLQNRGTTTRISSAKQKVELLGADTVDITVQSPFPQAYEIGDRIEIFGRRYTLNVLPKVKKESAYNFQYDLQFEGVQYDLARASYDVTIDTTGVDVQGDSLTGDLRRFMQVLIANISRIFPGKWVLGSCPDTDTKTLTFGDSDNCLSVLQNVCDEYGLEFEIIQSANGVCTINITNVGKTFPFTFKYGKGLGIYELTREKVSSSNIVTRLKCYGSTKNITSKYRCTKLCLPNKTKAQSFLEDAKAIAQYGIWENTKNFDDIYPHRTGTISALGDSVLKFSDSTMFNLNETESDGKTTKYLLNGVSAKVHFNTGNLAGYEFEIHAYDHATHTFTLKKITDNRDMSFPSETSSAFQFGIGDEYVLIDIALPQSYIDEAEKKLLEAGTKFLQQNCQPKVQYSLTLDEFFLKSIAGLGTTSNAIWVGDYIPVIDTDIDVDKSIRVKSFTRDLIDEYKYTLTIADVSVERSTYTRVISDLIDIDKILTINNLKDPAKARRDWLSAQEVLNMVFDPEGDYYTDKIKPNSVDTLMLSVGAKSMQFGLVGTVFQPNFNGNKNLMRVKGGILTHYAIEEMPRSWTLSDGDTTFLSDSQAYYIYAKVLKQGNTGTIVFTPQQIGVEEDAMNYHFWIGVVNSVDTMLHVRSVSLTYGFTTVNGRFIKTGRIQSPDGSTYFDLDAGEIGGKIVFDSNGQEKTLEELGQESLDAKNYIDNTLPGILNDLRAQLDGQIEQFFYEYDPTTSNIPAKEWTTTTLKENHLGDLFYNTETGKVFRWVKEGTVYKWKELQDSEVANALALANDALALAREKRRIFTSTPIPPYEVGDLWVQGASGDIMRCKTNRLSGSYTSSDWEKASKYTSDAALTAFINGVFANTVEDFTNQIDGKIESWFQESDPATTWTTVESQVKHVGDTWYTPTDKKLYFYVKGNVSQFKNVISKNGIHFWKKGTAPTISNAPASSWNTSILKEAHVSDLYYNTAAKKLYIYSKKVEYDNNGNPIISYYWNEKDDENLLFVSAKVVSYLADGVTLFINTPNTYTIGDCFIQDLYIKIANTTRTTGSYNSSEWTTKTNVLYYWQRSVDQTALDAYEAASKAQDTADGKRRVFVSTPYAPYDIGDLWVNGADLRRCQTAKVVGQSYSINDWVIAVNYDNTKTVIDGGIVTSGTVQLAGSGGSILAGITGEGTEASSVRFWAGASKENRNTAPFRVLQDGSIIASKATIEGIIKAISGSIGGFEIGQGRIGVSESSEMEGKYNGLALLSDFIKFSKTNLWAGIGANVFPASSGLMGLGRFEYSGSSYNSGIGLYTKFRPRNNSSWYTQRALQVDGNSFSIGGNAHFDDTYHGEAYTDIIEEYIGITNNFFFGSIGAAYRNVRLPGRAYMNRTVSELSGKDISFLLYIQIGWLGNSNRIKLSGCDDGVLVDNNAERINGGNGWLDMAQGDSLVLRYCNGHYYTVRYGT</sequence>
<evidence type="ECO:0000259" key="1">
    <source>
        <dbReference type="Pfam" id="PF06605"/>
    </source>
</evidence>
<dbReference type="InterPro" id="IPR010572">
    <property type="entry name" value="Tail_dom"/>
</dbReference>
<proteinExistence type="predicted"/>
<name>A0A412XGP7_BACUN</name>
<gene>
    <name evidence="2" type="ORF">DWW14_08655</name>
</gene>
<comment type="caution">
    <text evidence="2">The sequence shown here is derived from an EMBL/GenBank/DDBJ whole genome shotgun (WGS) entry which is preliminary data.</text>
</comment>
<dbReference type="RefSeq" id="WP_117866547.1">
    <property type="nucleotide sequence ID" value="NZ_QRZC01000009.1"/>
</dbReference>
<evidence type="ECO:0000313" key="3">
    <source>
        <dbReference type="Proteomes" id="UP000285343"/>
    </source>
</evidence>